<dbReference type="Proteomes" id="UP000002281">
    <property type="component" value="Chromosome 17"/>
</dbReference>
<evidence type="ECO:0000256" key="2">
    <source>
        <dbReference type="ARBA" id="ARBA00023306"/>
    </source>
</evidence>
<comment type="similarity">
    <text evidence="1">Belongs to the Speedy/Ringo family.</text>
</comment>
<dbReference type="InParanoid" id="F6Y7M2"/>
<dbReference type="PANTHER" id="PTHR31545">
    <property type="entry name" value="SEEDY PROTEIN A/C FAMILY MEMBER"/>
    <property type="match status" value="1"/>
</dbReference>
<dbReference type="InterPro" id="IPR020984">
    <property type="entry name" value="Speedy"/>
</dbReference>
<dbReference type="AlphaFoldDB" id="F6Y7M2"/>
<dbReference type="GeneTree" id="ENSGT00940000154524"/>
<proteinExistence type="inferred from homology"/>
<dbReference type="PaxDb" id="9796-ENSECAP00000002130"/>
<evidence type="ECO:0000313" key="4">
    <source>
        <dbReference type="Proteomes" id="UP000002281"/>
    </source>
</evidence>
<sequence length="296" mass="34331">MRHNQLCCETPPTVTVHVKSGSNRSHQPKKPVNLKRPIFKDSWPASEKNAHNSKKSKRPKGPCLVIQRQEMTAFFRLFDDDLIQDFLWMDCCCKIADKYLLAMTFVYFKRAKFTINEHTRINFLIALYLANTVEEDEEESKYEIFPWALGKNWRKFFPNFLKLRDQLWDRIDYRAIVSRRCCEEVRSGLPISHRVKGKVLIMVLHGLPTLLPYLFDFIFHPFSLHSSHIGCLALPQTQQGHSHFRVFALAIPLPGTLFPQISVCFTSSLHSGLCLNVSSEKPFLTILYQVVSPSME</sequence>
<protein>
    <recommendedName>
        <fullName evidence="5">Speedy/RINGO cell cycle regulator family member A</fullName>
    </recommendedName>
</protein>
<keyword evidence="4" id="KW-1185">Reference proteome</keyword>
<evidence type="ECO:0000256" key="1">
    <source>
        <dbReference type="ARBA" id="ARBA00010932"/>
    </source>
</evidence>
<dbReference type="GO" id="GO:0019901">
    <property type="term" value="F:protein kinase binding"/>
    <property type="evidence" value="ECO:0000318"/>
    <property type="project" value="GO_Central"/>
</dbReference>
<dbReference type="STRING" id="9796.ENSECAP00000002130"/>
<dbReference type="Ensembl" id="ENSECAT00000002976.2">
    <property type="protein sequence ID" value="ENSECAP00000002130.2"/>
    <property type="gene ID" value="ENSECAG00000003130.2"/>
</dbReference>
<evidence type="ECO:0008006" key="5">
    <source>
        <dbReference type="Google" id="ProtNLM"/>
    </source>
</evidence>
<evidence type="ECO:0000313" key="3">
    <source>
        <dbReference type="Ensembl" id="ENSECAP00000002130.2"/>
    </source>
</evidence>
<dbReference type="GO" id="GO:0005654">
    <property type="term" value="C:nucleoplasm"/>
    <property type="evidence" value="ECO:0000318"/>
    <property type="project" value="GO_Central"/>
</dbReference>
<dbReference type="GO" id="GO:0008284">
    <property type="term" value="P:positive regulation of cell population proliferation"/>
    <property type="evidence" value="ECO:0000318"/>
    <property type="project" value="GO_Central"/>
</dbReference>
<dbReference type="Pfam" id="PF11357">
    <property type="entry name" value="Spy1"/>
    <property type="match status" value="1"/>
</dbReference>
<dbReference type="SMR" id="F6Y7M2"/>
<dbReference type="OMA" id="SHIGCLA"/>
<dbReference type="PANTHER" id="PTHR31545:SF4">
    <property type="entry name" value="SPEEDY PROTEIN A"/>
    <property type="match status" value="1"/>
</dbReference>
<accession>F6Y7M2</accession>
<organism evidence="3 4">
    <name type="scientific">Equus caballus</name>
    <name type="common">Horse</name>
    <dbReference type="NCBI Taxonomy" id="9796"/>
    <lineage>
        <taxon>Eukaryota</taxon>
        <taxon>Metazoa</taxon>
        <taxon>Chordata</taxon>
        <taxon>Craniata</taxon>
        <taxon>Vertebrata</taxon>
        <taxon>Euteleostomi</taxon>
        <taxon>Mammalia</taxon>
        <taxon>Eutheria</taxon>
        <taxon>Laurasiatheria</taxon>
        <taxon>Perissodactyla</taxon>
        <taxon>Equidae</taxon>
        <taxon>Equus</taxon>
    </lineage>
</organism>
<reference evidence="3" key="3">
    <citation type="submission" date="2025-09" db="UniProtKB">
        <authorList>
            <consortium name="Ensembl"/>
        </authorList>
    </citation>
    <scope>IDENTIFICATION</scope>
    <source>
        <strain evidence="3">Thoroughbred</strain>
    </source>
</reference>
<dbReference type="HOGENOM" id="CLU_2489117_0_0_1"/>
<reference evidence="3" key="2">
    <citation type="submission" date="2025-08" db="UniProtKB">
        <authorList>
            <consortium name="Ensembl"/>
        </authorList>
    </citation>
    <scope>IDENTIFICATION</scope>
    <source>
        <strain evidence="3">Thoroughbred</strain>
    </source>
</reference>
<reference evidence="3 4" key="1">
    <citation type="journal article" date="2009" name="Science">
        <title>Genome sequence, comparative analysis, and population genetics of the domestic horse.</title>
        <authorList>
            <consortium name="Broad Institute Genome Sequencing Platform"/>
            <consortium name="Broad Institute Whole Genome Assembly Team"/>
            <person name="Wade C.M."/>
            <person name="Giulotto E."/>
            <person name="Sigurdsson S."/>
            <person name="Zoli M."/>
            <person name="Gnerre S."/>
            <person name="Imsland F."/>
            <person name="Lear T.L."/>
            <person name="Adelson D.L."/>
            <person name="Bailey E."/>
            <person name="Bellone R.R."/>
            <person name="Bloecker H."/>
            <person name="Distl O."/>
            <person name="Edgar R.C."/>
            <person name="Garber M."/>
            <person name="Leeb T."/>
            <person name="Mauceli E."/>
            <person name="MacLeod J.N."/>
            <person name="Penedo M.C.T."/>
            <person name="Raison J.M."/>
            <person name="Sharpe T."/>
            <person name="Vogel J."/>
            <person name="Andersson L."/>
            <person name="Antczak D.F."/>
            <person name="Biagi T."/>
            <person name="Binns M.M."/>
            <person name="Chowdhary B.P."/>
            <person name="Coleman S.J."/>
            <person name="Della Valle G."/>
            <person name="Fryc S."/>
            <person name="Guerin G."/>
            <person name="Hasegawa T."/>
            <person name="Hill E.W."/>
            <person name="Jurka J."/>
            <person name="Kiialainen A."/>
            <person name="Lindgren G."/>
            <person name="Liu J."/>
            <person name="Magnani E."/>
            <person name="Mickelson J.R."/>
            <person name="Murray J."/>
            <person name="Nergadze S.G."/>
            <person name="Onofrio R."/>
            <person name="Pedroni S."/>
            <person name="Piras M.F."/>
            <person name="Raudsepp T."/>
            <person name="Rocchi M."/>
            <person name="Roeed K.H."/>
            <person name="Ryder O.A."/>
            <person name="Searle S."/>
            <person name="Skow L."/>
            <person name="Swinburne J.E."/>
            <person name="Syvaenen A.C."/>
            <person name="Tozaki T."/>
            <person name="Valberg S.J."/>
            <person name="Vaudin M."/>
            <person name="White J.R."/>
            <person name="Zody M.C."/>
            <person name="Lander E.S."/>
            <person name="Lindblad-Toh K."/>
        </authorList>
    </citation>
    <scope>NUCLEOTIDE SEQUENCE [LARGE SCALE GENOMIC DNA]</scope>
    <source>
        <strain evidence="3 4">Thoroughbred</strain>
    </source>
</reference>
<name>F6Y7M2_HORSE</name>
<keyword evidence="2" id="KW-0131">Cell cycle</keyword>
<dbReference type="InterPro" id="IPR052316">
    <property type="entry name" value="Speedy-Ringo_regulator"/>
</dbReference>
<dbReference type="GO" id="GO:0000082">
    <property type="term" value="P:G1/S transition of mitotic cell cycle"/>
    <property type="evidence" value="ECO:0000318"/>
    <property type="project" value="GO_Central"/>
</dbReference>
<dbReference type="Bgee" id="ENSECAG00000003130">
    <property type="expression patterns" value="Expressed in triceps brachii and 16 other cell types or tissues"/>
</dbReference>